<dbReference type="Gene3D" id="2.40.70.10">
    <property type="entry name" value="Acid Proteases"/>
    <property type="match status" value="1"/>
</dbReference>
<evidence type="ECO:0000259" key="2">
    <source>
        <dbReference type="PROSITE" id="PS50175"/>
    </source>
</evidence>
<dbReference type="STRING" id="1156395.DBT_0231"/>
<dbReference type="SUPFAM" id="SSF50630">
    <property type="entry name" value="Acid proteases"/>
    <property type="match status" value="1"/>
</dbReference>
<comment type="caution">
    <text evidence="3">The sequence shown here is derived from an EMBL/GenBank/DDBJ whole genome shotgun (WGS) entry which is preliminary data.</text>
</comment>
<dbReference type="InterPro" id="IPR001969">
    <property type="entry name" value="Aspartic_peptidase_AS"/>
</dbReference>
<gene>
    <name evidence="3" type="ORF">DBT_0231</name>
</gene>
<dbReference type="GO" id="GO:0006508">
    <property type="term" value="P:proteolysis"/>
    <property type="evidence" value="ECO:0007669"/>
    <property type="project" value="InterPro"/>
</dbReference>
<reference evidence="3 4" key="1">
    <citation type="submission" date="2016-06" db="EMBL/GenBank/DDBJ databases">
        <title>Respiratory ammonification of nitrate coupled to the oxidation of elemental sulfur in deep-sea autotrophic thermophilic bacteria.</title>
        <authorList>
            <person name="Slobodkina G.B."/>
            <person name="Mardanov A.V."/>
            <person name="Ravin N.V."/>
            <person name="Frolova A.A."/>
            <person name="Viryasiv M.B."/>
            <person name="Chernyh N.A."/>
            <person name="Bonch-Osmolovskaya E.A."/>
            <person name="Slobodkin A.I."/>
        </authorList>
    </citation>
    <scope>NUCLEOTIDE SEQUENCE [LARGE SCALE GENOMIC DNA]</scope>
    <source>
        <strain evidence="3 4">S69</strain>
    </source>
</reference>
<feature type="domain" description="Peptidase A2" evidence="2">
    <location>
        <begin position="476"/>
        <end position="517"/>
    </location>
</feature>
<organism evidence="3 4">
    <name type="scientific">Dissulfuribacter thermophilus</name>
    <dbReference type="NCBI Taxonomy" id="1156395"/>
    <lineage>
        <taxon>Bacteria</taxon>
        <taxon>Pseudomonadati</taxon>
        <taxon>Thermodesulfobacteriota</taxon>
        <taxon>Dissulfuribacteria</taxon>
        <taxon>Dissulfuribacterales</taxon>
        <taxon>Dissulfuribacteraceae</taxon>
        <taxon>Dissulfuribacter</taxon>
    </lineage>
</organism>
<name>A0A1B9F971_9BACT</name>
<dbReference type="GO" id="GO:0004190">
    <property type="term" value="F:aspartic-type endopeptidase activity"/>
    <property type="evidence" value="ECO:0007669"/>
    <property type="project" value="InterPro"/>
</dbReference>
<dbReference type="InterPro" id="IPR034122">
    <property type="entry name" value="Retropepsin-like_bacterial"/>
</dbReference>
<sequence>MRNAGISKLSFVILTLITSLFIPFLKAYGVTCSTENGLLFVSPSEIVFYISIEDSKDPTPVTLNIDGQLFSGNGTTTTLCWTAVSSTDWIEFQGLDSRIVSGQGQGGSLQVTVDISKLPFDQMAYLGGTSTSYEGNITISSNLVKTEALGGTGIIEERTIPVKVYVNSLRIVKEENLSTSQSLSLPIYIPVSKNIRGALYVLLEHTRLLPDQVLAYRVDSNNEARYDLFSDRGHLTDEAGDLFFAPDIQNVPVMVPYSLDDTFPPMPYQSFNLPSADANSSLSNVKGYIPVNIGEGLKLKGLEGDLIVRALVGDPKNIKNWRLWKELLYEVVHISPITGTWVVTEEFNGKNYSYIKEDGTAYPLVLTEGNGSLEGRWLMPDTTIHLSVQYLDRPQGGYEIYFQEPSNLFGLVEYLYTIETIEGSGYIEGTWQYRIVGDSNWSIPQKFSAIRQEVVIPLNKDCNCYLVDGKVNGYPIQFIVDTGASTVLLSSADAQNMGVDLSDTSRCVPGSVTGVGGQVSAVFCMVDIELGGWLLKRNVWAGFSDTWSGPGLLGMTFLDTIHVSKGSDGTLILAP</sequence>
<dbReference type="CDD" id="cd05483">
    <property type="entry name" value="retropepsin_like_bacteria"/>
    <property type="match status" value="1"/>
</dbReference>
<dbReference type="PROSITE" id="PS00141">
    <property type="entry name" value="ASP_PROTEASE"/>
    <property type="match status" value="1"/>
</dbReference>
<evidence type="ECO:0000256" key="1">
    <source>
        <dbReference type="ARBA" id="ARBA00022801"/>
    </source>
</evidence>
<proteinExistence type="predicted"/>
<dbReference type="AlphaFoldDB" id="A0A1B9F971"/>
<dbReference type="Pfam" id="PF13650">
    <property type="entry name" value="Asp_protease_2"/>
    <property type="match status" value="1"/>
</dbReference>
<dbReference type="InterPro" id="IPR001995">
    <property type="entry name" value="Peptidase_A2_cat"/>
</dbReference>
<dbReference type="InterPro" id="IPR021109">
    <property type="entry name" value="Peptidase_aspartic_dom_sf"/>
</dbReference>
<accession>A0A1B9F971</accession>
<keyword evidence="1" id="KW-0378">Hydrolase</keyword>
<dbReference type="EMBL" id="MAGO01000001">
    <property type="protein sequence ID" value="OCC16414.1"/>
    <property type="molecule type" value="Genomic_DNA"/>
</dbReference>
<evidence type="ECO:0000313" key="4">
    <source>
        <dbReference type="Proteomes" id="UP000093080"/>
    </source>
</evidence>
<dbReference type="PROSITE" id="PS50175">
    <property type="entry name" value="ASP_PROT_RETROV"/>
    <property type="match status" value="1"/>
</dbReference>
<evidence type="ECO:0000313" key="3">
    <source>
        <dbReference type="EMBL" id="OCC16414.1"/>
    </source>
</evidence>
<protein>
    <recommendedName>
        <fullName evidence="2">Peptidase A2 domain-containing protein</fullName>
    </recommendedName>
</protein>
<keyword evidence="4" id="KW-1185">Reference proteome</keyword>
<dbReference type="Proteomes" id="UP000093080">
    <property type="component" value="Unassembled WGS sequence"/>
</dbReference>